<feature type="domain" description="STAS" evidence="1">
    <location>
        <begin position="160"/>
        <end position="271"/>
    </location>
</feature>
<dbReference type="InterPro" id="IPR051932">
    <property type="entry name" value="Bact_StressResp_Reg"/>
</dbReference>
<dbReference type="Gene3D" id="3.30.750.24">
    <property type="entry name" value="STAS domain"/>
    <property type="match status" value="1"/>
</dbReference>
<dbReference type="InterPro" id="IPR036513">
    <property type="entry name" value="STAS_dom_sf"/>
</dbReference>
<dbReference type="CDD" id="cd07041">
    <property type="entry name" value="STAS_RsbR_RsbS_like"/>
    <property type="match status" value="1"/>
</dbReference>
<evidence type="ECO:0000313" key="2">
    <source>
        <dbReference type="EMBL" id="MDN7245990.1"/>
    </source>
</evidence>
<dbReference type="Proteomes" id="UP001172142">
    <property type="component" value="Unassembled WGS sequence"/>
</dbReference>
<dbReference type="Pfam" id="PF01740">
    <property type="entry name" value="STAS"/>
    <property type="match status" value="1"/>
</dbReference>
<dbReference type="EMBL" id="JAUJWU010000002">
    <property type="protein sequence ID" value="MDN7245990.1"/>
    <property type="molecule type" value="Genomic_DNA"/>
</dbReference>
<comment type="caution">
    <text evidence="2">The sequence shown here is derived from an EMBL/GenBank/DDBJ whole genome shotgun (WGS) entry which is preliminary data.</text>
</comment>
<dbReference type="SUPFAM" id="SSF52091">
    <property type="entry name" value="SpoIIaa-like"/>
    <property type="match status" value="1"/>
</dbReference>
<gene>
    <name evidence="2" type="ORF">QWY13_10780</name>
</gene>
<dbReference type="RefSeq" id="WP_301856603.1">
    <property type="nucleotide sequence ID" value="NZ_JAUJWU010000002.1"/>
</dbReference>
<name>A0ABT8NER8_9BACL</name>
<proteinExistence type="predicted"/>
<keyword evidence="3" id="KW-1185">Reference proteome</keyword>
<reference evidence="2 3" key="1">
    <citation type="submission" date="2023-07" db="EMBL/GenBank/DDBJ databases">
        <title>Novel species in genus Planococcus.</title>
        <authorList>
            <person name="Ning S."/>
        </authorList>
    </citation>
    <scope>NUCLEOTIDE SEQUENCE [LARGE SCALE GENOMIC DNA]</scope>
    <source>
        <strain evidence="2 3">N017</strain>
    </source>
</reference>
<accession>A0ABT8NER8</accession>
<dbReference type="InterPro" id="IPR002645">
    <property type="entry name" value="STAS_dom"/>
</dbReference>
<evidence type="ECO:0000313" key="3">
    <source>
        <dbReference type="Proteomes" id="UP001172142"/>
    </source>
</evidence>
<organism evidence="2 3">
    <name type="scientific">Planococcus shenhongbingii</name>
    <dbReference type="NCBI Taxonomy" id="3058398"/>
    <lineage>
        <taxon>Bacteria</taxon>
        <taxon>Bacillati</taxon>
        <taxon>Bacillota</taxon>
        <taxon>Bacilli</taxon>
        <taxon>Bacillales</taxon>
        <taxon>Caryophanaceae</taxon>
        <taxon>Planococcus</taxon>
    </lineage>
</organism>
<sequence>MNGIYSFSQYIQENIDALPIDIVDNVIRRMDLIISEAEREQAILMYNQLLSFFGDLLVNEDEESVPEPLIEWSKKNAAMQVSAGGRISEIVIRYSPTREIFNELFTDISIDLDLTVKESAFIFKRINTLLDVSLNETFFAFERLSAQYQEETKKELTRLSAPIVPIKDDIVVLPLIGFIDEERIKHIIDNVIPRLANMNVGHVISDFSGLVTINVQVAEAIHQIGSTLRLMGIHVVAAGLRPDLAQTIIKSGIDMSTIESFATVKQALKSIS</sequence>
<evidence type="ECO:0000259" key="1">
    <source>
        <dbReference type="PROSITE" id="PS50801"/>
    </source>
</evidence>
<dbReference type="PROSITE" id="PS50801">
    <property type="entry name" value="STAS"/>
    <property type="match status" value="1"/>
</dbReference>
<dbReference type="PANTHER" id="PTHR33745">
    <property type="entry name" value="RSBT ANTAGONIST PROTEIN RSBS-RELATED"/>
    <property type="match status" value="1"/>
</dbReference>
<dbReference type="PANTHER" id="PTHR33745:SF8">
    <property type="entry name" value="BLUE-LIGHT PHOTORECEPTOR"/>
    <property type="match status" value="1"/>
</dbReference>
<protein>
    <submittedName>
        <fullName evidence="2">STAS domain-containing protein</fullName>
    </submittedName>
</protein>